<proteinExistence type="predicted"/>
<feature type="compositionally biased region" description="Basic residues" evidence="1">
    <location>
        <begin position="96"/>
        <end position="112"/>
    </location>
</feature>
<dbReference type="SUPFAM" id="SSF48371">
    <property type="entry name" value="ARM repeat"/>
    <property type="match status" value="1"/>
</dbReference>
<dbReference type="InterPro" id="IPR016024">
    <property type="entry name" value="ARM-type_fold"/>
</dbReference>
<dbReference type="Pfam" id="PF21040">
    <property type="entry name" value="CEP104-like_TOG"/>
    <property type="match status" value="1"/>
</dbReference>
<keyword evidence="3" id="KW-1185">Reference proteome</keyword>
<evidence type="ECO:0008006" key="4">
    <source>
        <dbReference type="Google" id="ProtNLM"/>
    </source>
</evidence>
<evidence type="ECO:0000313" key="2">
    <source>
        <dbReference type="EMBL" id="CAK0899867.1"/>
    </source>
</evidence>
<protein>
    <recommendedName>
        <fullName evidence="4">HEAT repeat-containing protein 1</fullName>
    </recommendedName>
</protein>
<organism evidence="2 3">
    <name type="scientific">Prorocentrum cordatum</name>
    <dbReference type="NCBI Taxonomy" id="2364126"/>
    <lineage>
        <taxon>Eukaryota</taxon>
        <taxon>Sar</taxon>
        <taxon>Alveolata</taxon>
        <taxon>Dinophyceae</taxon>
        <taxon>Prorocentrales</taxon>
        <taxon>Prorocentraceae</taxon>
        <taxon>Prorocentrum</taxon>
    </lineage>
</organism>
<name>A0ABN9XJA4_9DINO</name>
<sequence length="344" mass="37164">GVRRGRPAGRRGRLRAGLPGLAQHPAGDRRHAAADRRRRAGRLGPAGHQLYAAGHRDGLHGLHHDARLHGPAEHRGALQGQHARQRRLPPADRQHLRAPRHQRRGPRGRRGGHCPTTPCTARPGPSTRRPASRPCCQDGSGEEEDGVKFFNVTTACPGADEAPDLAEAEEVMRQALPLAEALEEVAVDFVAPLVVLFGDGWTRCFYSRQWQCRVAALMHLSASIAQRIEQLSGSDGSSSSALGELLDGAMRAIHEGLGDQNVRVYAEACAAVTNAVPAFCGTVDDRLLVAHLAPLLRQLCARMADTKDRGSRRQALLRLLRPPVGNIVSPLALAMLVLRHLVPA</sequence>
<dbReference type="EMBL" id="CAUYUJ010020685">
    <property type="protein sequence ID" value="CAK0899867.1"/>
    <property type="molecule type" value="Genomic_DNA"/>
</dbReference>
<feature type="region of interest" description="Disordered" evidence="1">
    <location>
        <begin position="74"/>
        <end position="143"/>
    </location>
</feature>
<feature type="compositionally biased region" description="Basic residues" evidence="1">
    <location>
        <begin position="1"/>
        <end position="14"/>
    </location>
</feature>
<evidence type="ECO:0000313" key="3">
    <source>
        <dbReference type="Proteomes" id="UP001189429"/>
    </source>
</evidence>
<evidence type="ECO:0000256" key="1">
    <source>
        <dbReference type="SAM" id="MobiDB-lite"/>
    </source>
</evidence>
<dbReference type="Proteomes" id="UP001189429">
    <property type="component" value="Unassembled WGS sequence"/>
</dbReference>
<dbReference type="Gene3D" id="1.25.10.10">
    <property type="entry name" value="Leucine-rich Repeat Variant"/>
    <property type="match status" value="1"/>
</dbReference>
<accession>A0ABN9XJA4</accession>
<feature type="compositionally biased region" description="Basic and acidic residues" evidence="1">
    <location>
        <begin position="26"/>
        <end position="35"/>
    </location>
</feature>
<gene>
    <name evidence="2" type="ORF">PCOR1329_LOCUS77299</name>
</gene>
<feature type="non-terminal residue" evidence="2">
    <location>
        <position position="344"/>
    </location>
</feature>
<reference evidence="2" key="1">
    <citation type="submission" date="2023-10" db="EMBL/GenBank/DDBJ databases">
        <authorList>
            <person name="Chen Y."/>
            <person name="Shah S."/>
            <person name="Dougan E. K."/>
            <person name="Thang M."/>
            <person name="Chan C."/>
        </authorList>
    </citation>
    <scope>NUCLEOTIDE SEQUENCE [LARGE SCALE GENOMIC DNA]</scope>
</reference>
<feature type="region of interest" description="Disordered" evidence="1">
    <location>
        <begin position="1"/>
        <end position="37"/>
    </location>
</feature>
<feature type="non-terminal residue" evidence="2">
    <location>
        <position position="1"/>
    </location>
</feature>
<comment type="caution">
    <text evidence="2">The sequence shown here is derived from an EMBL/GenBank/DDBJ whole genome shotgun (WGS) entry which is preliminary data.</text>
</comment>
<feature type="compositionally biased region" description="Low complexity" evidence="1">
    <location>
        <begin position="15"/>
        <end position="25"/>
    </location>
</feature>
<dbReference type="InterPro" id="IPR011989">
    <property type="entry name" value="ARM-like"/>
</dbReference>